<dbReference type="Gene3D" id="1.20.120.160">
    <property type="entry name" value="HPT domain"/>
    <property type="match status" value="1"/>
</dbReference>
<keyword evidence="4" id="KW-0812">Transmembrane</keyword>
<comment type="caution">
    <text evidence="12">The sequence shown here is derived from an EMBL/GenBank/DDBJ whole genome shotgun (WGS) entry which is preliminary data.</text>
</comment>
<keyword evidence="2" id="KW-1003">Cell membrane</keyword>
<reference evidence="12" key="2">
    <citation type="submission" date="2021-08" db="EMBL/GenBank/DDBJ databases">
        <authorList>
            <person name="Tani A."/>
            <person name="Ola A."/>
            <person name="Ogura Y."/>
            <person name="Katsura K."/>
            <person name="Hayashi T."/>
        </authorList>
    </citation>
    <scope>NUCLEOTIDE SEQUENCE</scope>
    <source>
        <strain evidence="12">LMG 23639</strain>
    </source>
</reference>
<organism evidence="12 13">
    <name type="scientific">Methylobacterium jeotgali</name>
    <dbReference type="NCBI Taxonomy" id="381630"/>
    <lineage>
        <taxon>Bacteria</taxon>
        <taxon>Pseudomonadati</taxon>
        <taxon>Pseudomonadota</taxon>
        <taxon>Alphaproteobacteria</taxon>
        <taxon>Hyphomicrobiales</taxon>
        <taxon>Methylobacteriaceae</taxon>
        <taxon>Methylobacterium</taxon>
    </lineage>
</organism>
<evidence type="ECO:0000259" key="11">
    <source>
        <dbReference type="PROSITE" id="PS50110"/>
    </source>
</evidence>
<dbReference type="InterPro" id="IPR011006">
    <property type="entry name" value="CheY-like_superfamily"/>
</dbReference>
<evidence type="ECO:0000256" key="5">
    <source>
        <dbReference type="ARBA" id="ARBA00022741"/>
    </source>
</evidence>
<evidence type="ECO:0000313" key="12">
    <source>
        <dbReference type="EMBL" id="GJE04969.1"/>
    </source>
</evidence>
<keyword evidence="5" id="KW-0547">Nucleotide-binding</keyword>
<evidence type="ECO:0000256" key="3">
    <source>
        <dbReference type="ARBA" id="ARBA00022553"/>
    </source>
</evidence>
<name>A0ABQ4SR33_9HYPH</name>
<keyword evidence="7" id="KW-1133">Transmembrane helix</keyword>
<dbReference type="Gene3D" id="3.40.50.2300">
    <property type="match status" value="1"/>
</dbReference>
<keyword evidence="6" id="KW-0067">ATP-binding</keyword>
<evidence type="ECO:0000256" key="2">
    <source>
        <dbReference type="ARBA" id="ARBA00022475"/>
    </source>
</evidence>
<evidence type="ECO:0000256" key="6">
    <source>
        <dbReference type="ARBA" id="ARBA00022840"/>
    </source>
</evidence>
<evidence type="ECO:0000256" key="1">
    <source>
        <dbReference type="ARBA" id="ARBA00004651"/>
    </source>
</evidence>
<evidence type="ECO:0000256" key="10">
    <source>
        <dbReference type="PROSITE-ProRule" id="PRU00169"/>
    </source>
</evidence>
<evidence type="ECO:0000256" key="4">
    <source>
        <dbReference type="ARBA" id="ARBA00022692"/>
    </source>
</evidence>
<dbReference type="PANTHER" id="PTHR45339">
    <property type="entry name" value="HYBRID SIGNAL TRANSDUCTION HISTIDINE KINASE J"/>
    <property type="match status" value="1"/>
</dbReference>
<keyword evidence="3 10" id="KW-0597">Phosphoprotein</keyword>
<dbReference type="GO" id="GO:0016301">
    <property type="term" value="F:kinase activity"/>
    <property type="evidence" value="ECO:0007669"/>
    <property type="project" value="UniProtKB-KW"/>
</dbReference>
<feature type="domain" description="Response regulatory" evidence="11">
    <location>
        <begin position="1"/>
        <end position="85"/>
    </location>
</feature>
<dbReference type="SUPFAM" id="SSF47226">
    <property type="entry name" value="Histidine-containing phosphotransfer domain, HPT domain"/>
    <property type="match status" value="1"/>
</dbReference>
<evidence type="ECO:0000256" key="7">
    <source>
        <dbReference type="ARBA" id="ARBA00022989"/>
    </source>
</evidence>
<dbReference type="Proteomes" id="UP001055102">
    <property type="component" value="Unassembled WGS sequence"/>
</dbReference>
<proteinExistence type="predicted"/>
<dbReference type="InterPro" id="IPR036641">
    <property type="entry name" value="HPT_dom_sf"/>
</dbReference>
<evidence type="ECO:0000256" key="9">
    <source>
        <dbReference type="ARBA" id="ARBA00023136"/>
    </source>
</evidence>
<feature type="modified residue" description="4-aspartylphosphate" evidence="10">
    <location>
        <position position="17"/>
    </location>
</feature>
<evidence type="ECO:0000313" key="13">
    <source>
        <dbReference type="Proteomes" id="UP001055102"/>
    </source>
</evidence>
<reference evidence="12" key="1">
    <citation type="journal article" date="2021" name="Front. Microbiol.">
        <title>Comprehensive Comparative Genomics and Phenotyping of Methylobacterium Species.</title>
        <authorList>
            <person name="Alessa O."/>
            <person name="Ogura Y."/>
            <person name="Fujitani Y."/>
            <person name="Takami H."/>
            <person name="Hayashi T."/>
            <person name="Sahin N."/>
            <person name="Tani A."/>
        </authorList>
    </citation>
    <scope>NUCLEOTIDE SEQUENCE</scope>
    <source>
        <strain evidence="12">LMG 23639</strain>
    </source>
</reference>
<keyword evidence="12" id="KW-0418">Kinase</keyword>
<protein>
    <submittedName>
        <fullName evidence="12">Sensor histidine kinase RcsC</fullName>
    </submittedName>
</protein>
<keyword evidence="12" id="KW-0808">Transferase</keyword>
<gene>
    <name evidence="12" type="primary">rcsC_1</name>
    <name evidence="12" type="ORF">AOPFMNJM_0262</name>
</gene>
<dbReference type="CDD" id="cd17546">
    <property type="entry name" value="REC_hyHK_CKI1_RcsC-like"/>
    <property type="match status" value="1"/>
</dbReference>
<accession>A0ABQ4SR33</accession>
<comment type="subcellular location">
    <subcellularLocation>
        <location evidence="1">Cell membrane</location>
        <topology evidence="1">Multi-pass membrane protein</topology>
    </subcellularLocation>
</comment>
<dbReference type="EMBL" id="BPQR01000004">
    <property type="protein sequence ID" value="GJE04969.1"/>
    <property type="molecule type" value="Genomic_DNA"/>
</dbReference>
<dbReference type="SMART" id="SM00448">
    <property type="entry name" value="REC"/>
    <property type="match status" value="1"/>
</dbReference>
<dbReference type="SUPFAM" id="SSF52172">
    <property type="entry name" value="CheY-like"/>
    <property type="match status" value="1"/>
</dbReference>
<dbReference type="PROSITE" id="PS50110">
    <property type="entry name" value="RESPONSE_REGULATORY"/>
    <property type="match status" value="1"/>
</dbReference>
<dbReference type="PANTHER" id="PTHR45339:SF1">
    <property type="entry name" value="HYBRID SIGNAL TRANSDUCTION HISTIDINE KINASE J"/>
    <property type="match status" value="1"/>
</dbReference>
<sequence>MDAAARAGEPYDLVLMDVQMPGMDGLAATRRIRALPGAAGALAVVAMTANVLPAQVSALREAGMDDHIGKPFRRPELLAMVERWGGRLRSQVPAEPDVAPPVLDEAVLESVRDSFGAERVAGLLSLLETELAERFRAPPTARTRIAEDAHAMIAAAGLLGFTGLSELCRRIETAARGQDDLAPMIDALTVARVEALRTLRTLRDPPSPSGPV</sequence>
<keyword evidence="9" id="KW-0472">Membrane</keyword>
<keyword evidence="13" id="KW-1185">Reference proteome</keyword>
<keyword evidence="8" id="KW-0902">Two-component regulatory system</keyword>
<dbReference type="Pfam" id="PF00072">
    <property type="entry name" value="Response_reg"/>
    <property type="match status" value="1"/>
</dbReference>
<evidence type="ECO:0000256" key="8">
    <source>
        <dbReference type="ARBA" id="ARBA00023012"/>
    </source>
</evidence>
<dbReference type="InterPro" id="IPR001789">
    <property type="entry name" value="Sig_transdc_resp-reg_receiver"/>
</dbReference>